<dbReference type="RefSeq" id="WP_104380175.1">
    <property type="nucleotide sequence ID" value="NZ_PSZC01000014.1"/>
</dbReference>
<feature type="transmembrane region" description="Helical" evidence="2">
    <location>
        <begin position="224"/>
        <end position="248"/>
    </location>
</feature>
<dbReference type="PANTHER" id="PTHR24216">
    <property type="entry name" value="PAXILLIN-RELATED"/>
    <property type="match status" value="1"/>
</dbReference>
<dbReference type="InterPro" id="IPR015943">
    <property type="entry name" value="WD40/YVTN_repeat-like_dom_sf"/>
</dbReference>
<keyword evidence="2" id="KW-0472">Membrane</keyword>
<feature type="region of interest" description="Disordered" evidence="1">
    <location>
        <begin position="544"/>
        <end position="658"/>
    </location>
</feature>
<dbReference type="Gene3D" id="2.130.10.10">
    <property type="entry name" value="YVTN repeat-like/Quinoprotein amine dehydrogenase"/>
    <property type="match status" value="1"/>
</dbReference>
<feature type="region of interest" description="Disordered" evidence="1">
    <location>
        <begin position="471"/>
        <end position="514"/>
    </location>
</feature>
<name>A0A2S6AMC9_9NOCA</name>
<feature type="compositionally biased region" description="Low complexity" evidence="1">
    <location>
        <begin position="498"/>
        <end position="512"/>
    </location>
</feature>
<dbReference type="EMBL" id="PSZC01000014">
    <property type="protein sequence ID" value="PPJ36380.1"/>
    <property type="molecule type" value="Genomic_DNA"/>
</dbReference>
<dbReference type="PANTHER" id="PTHR24216:SF65">
    <property type="entry name" value="PAXILLIN-LIKE PROTEIN 1"/>
    <property type="match status" value="1"/>
</dbReference>
<dbReference type="InterPro" id="IPR011047">
    <property type="entry name" value="Quinoprotein_ADH-like_sf"/>
</dbReference>
<evidence type="ECO:0000256" key="1">
    <source>
        <dbReference type="SAM" id="MobiDB-lite"/>
    </source>
</evidence>
<proteinExistence type="predicted"/>
<comment type="caution">
    <text evidence="3">The sequence shown here is derived from an EMBL/GenBank/DDBJ whole genome shotgun (WGS) entry which is preliminary data.</text>
</comment>
<feature type="transmembrane region" description="Helical" evidence="2">
    <location>
        <begin position="670"/>
        <end position="689"/>
    </location>
</feature>
<feature type="compositionally biased region" description="Polar residues" evidence="1">
    <location>
        <begin position="1214"/>
        <end position="1224"/>
    </location>
</feature>
<dbReference type="SUPFAM" id="SSF50998">
    <property type="entry name" value="Quinoprotein alcohol dehydrogenase-like"/>
    <property type="match status" value="1"/>
</dbReference>
<organism evidence="3 4">
    <name type="scientific">Nocardia nova</name>
    <dbReference type="NCBI Taxonomy" id="37330"/>
    <lineage>
        <taxon>Bacteria</taxon>
        <taxon>Bacillati</taxon>
        <taxon>Actinomycetota</taxon>
        <taxon>Actinomycetes</taxon>
        <taxon>Mycobacteriales</taxon>
        <taxon>Nocardiaceae</taxon>
        <taxon>Nocardia</taxon>
    </lineage>
</organism>
<evidence type="ECO:0000313" key="3">
    <source>
        <dbReference type="EMBL" id="PPJ36380.1"/>
    </source>
</evidence>
<keyword evidence="2" id="KW-0812">Transmembrane</keyword>
<evidence type="ECO:0000313" key="4">
    <source>
        <dbReference type="Proteomes" id="UP000239874"/>
    </source>
</evidence>
<feature type="transmembrane region" description="Helical" evidence="2">
    <location>
        <begin position="120"/>
        <end position="142"/>
    </location>
</feature>
<feature type="transmembrane region" description="Helical" evidence="2">
    <location>
        <begin position="162"/>
        <end position="182"/>
    </location>
</feature>
<reference evidence="3 4" key="1">
    <citation type="submission" date="2018-02" db="EMBL/GenBank/DDBJ databases">
        <title>8 Nocardia nova and 1 Nocardia cyriacigeorgica strain used for evolution to TMP-SMX.</title>
        <authorList>
            <person name="Mehta H."/>
            <person name="Weng J."/>
            <person name="Shamoo Y."/>
        </authorList>
    </citation>
    <scope>NUCLEOTIDE SEQUENCE [LARGE SCALE GENOMIC DNA]</scope>
    <source>
        <strain evidence="3 4">MDA3139</strain>
    </source>
</reference>
<feature type="transmembrane region" description="Helical" evidence="2">
    <location>
        <begin position="339"/>
        <end position="359"/>
    </location>
</feature>
<feature type="transmembrane region" description="Helical" evidence="2">
    <location>
        <begin position="20"/>
        <end position="45"/>
    </location>
</feature>
<evidence type="ECO:0000256" key="2">
    <source>
        <dbReference type="SAM" id="Phobius"/>
    </source>
</evidence>
<feature type="compositionally biased region" description="Basic and acidic residues" evidence="1">
    <location>
        <begin position="478"/>
        <end position="492"/>
    </location>
</feature>
<feature type="compositionally biased region" description="Low complexity" evidence="1">
    <location>
        <begin position="587"/>
        <end position="615"/>
    </location>
</feature>
<accession>A0A2S6AMC9</accession>
<protein>
    <submittedName>
        <fullName evidence="3">Uncharacterized protein</fullName>
    </submittedName>
</protein>
<feature type="transmembrane region" description="Helical" evidence="2">
    <location>
        <begin position="298"/>
        <end position="319"/>
    </location>
</feature>
<keyword evidence="2" id="KW-1133">Transmembrane helix</keyword>
<feature type="transmembrane region" description="Helical" evidence="2">
    <location>
        <begin position="254"/>
        <end position="277"/>
    </location>
</feature>
<sequence length="1405" mass="148470">MTSRPPLLSLRPYHLARFGLALAVVLLLVDPNFGWLIVAGACAGLEWQTRTKRVEWTPSVQSFLIRHRMAPDPQTAFVTVAVSPAPPSRDRGGATGPVVPFAPLSFGDILTGAFRAIRRFWPALIGFTLTLMVAALVAFSVLARVVLTVAVDTGDDSSISGFLAHLMLGLVFLVVVLCAIGIPVDAMVNAVCVITADRAVRGERVRLSEVVGAARRRFWPLCRLMVVFYTVFLAAPWLVEIAAFLVAGSGTGMAALPFVFIAIYVLGIVFSLAPVVMTLEGTGVVESLSRSAALVKPAFLRVVGLQLLWSVLVVGALMLSGLPFGLISLLVPSDAVVTVFVPLYLTIAVVVAFPLFRAVQTLIYTDLRLRSGTYGGESDWRSGKDGVAEHAVTGDDGISTPNAIVTLRPYHVCRIVAAFALFQFFFDLPGIPWLIIVAGCVAGEWFIRSRGISWGPEIGATLAALRLYPSGTAQPDQATHDEPPQPDRDPANDPKPPAGEAADPPGAPEPEGVNTVRLDEPLFSAPPAAADPERRVVLPTTAAEPEYGFPLPPRPAPPRQRAVVPTPSAQSGTGPVALTPSAQSGDAAVAPAPSAEPENETAPPAPPAANYENAAPPRPTDPEHGLSAATSFTPQLPPLPEPAASPSDQLPLPQETIGRSGRGRLLSVKLTALILAILLVVGGTAIWWATRDDTTVAMPPSNGQLRSTFPDKPSPAWTVHASDVFGQARFAAPVPSVSNAPGFIDLGDILITTAYKPRTDGGADLVAVDSASGAIKWTTHAGFGVSCAAQTLGGLLPCAVSHGMGPDHVDEVIFVKISNGTIDHRLPANDVQRIAVVGNDIVTAGHHGISRGTATDLTRRWTTAWVPRGSCPGSGDIEYFGATDEFTYYGDDTGALVVRSSDGRRVIDSEALQPAVYPGHGLVAQTCAAGDPASRQTVVLDDTGALLRTHPGGGRYASPLVLADRPDRYIVDGAAYNFRDGVQAWSHGSGVADIIDDTVLMVLSDRMSAIDFTTGNPRWTTEFEPVHSYTAPFRWITDRHRVLFTIDDTVRAVNLHTGATDWTLPIGDGNPVAAGTGFAVASADAITFYGPTGGAAGETANGEDPNDSGVGGTRLVTKCGNPPEMTPVNYRTDSGGLVVRMELRAKCPGGDILSTDGLRITVSERGRAVAGGVFDFSGSPLYLPAPAGGGARSGLVEHEFRFPLGTFWRLPNSIGGQSDPSAQSAGGDKTQLVDCVDTGTSRGPSQGEYRDTAGSGAPSTPTRPATPASLDPEIAAVDALRAQADADRPSVQKDLADRWVPQLSSKREGLVAPDVDGHVVTWSATEILQQHLRLRLQYPEVRLVWSDEWRTYDQPGWWVTIAGVTFPDPDGANGWCDGHSIAVNECFAKLVSNTRGSAETTKYRK</sequence>
<feature type="compositionally biased region" description="Low complexity" evidence="1">
    <location>
        <begin position="1255"/>
        <end position="1269"/>
    </location>
</feature>
<feature type="region of interest" description="Disordered" evidence="1">
    <location>
        <begin position="1213"/>
        <end position="1269"/>
    </location>
</feature>
<dbReference type="Proteomes" id="UP000239874">
    <property type="component" value="Unassembled WGS sequence"/>
</dbReference>
<gene>
    <name evidence="3" type="ORF">C5E45_20220</name>
</gene>